<dbReference type="InterPro" id="IPR017850">
    <property type="entry name" value="Alkaline_phosphatase_core_sf"/>
</dbReference>
<dbReference type="InterPro" id="IPR050738">
    <property type="entry name" value="Sulfatase"/>
</dbReference>
<keyword evidence="6" id="KW-0812">Transmembrane</keyword>
<dbReference type="InterPro" id="IPR024607">
    <property type="entry name" value="Sulfatase_CS"/>
</dbReference>
<keyword evidence="7" id="KW-0732">Signal</keyword>
<gene>
    <name evidence="9" type="ORF">NK6_6643</name>
</gene>
<feature type="signal peptide" evidence="7">
    <location>
        <begin position="1"/>
        <end position="22"/>
    </location>
</feature>
<organism evidence="9 10">
    <name type="scientific">Bradyrhizobium diazoefficiens</name>
    <dbReference type="NCBI Taxonomy" id="1355477"/>
    <lineage>
        <taxon>Bacteria</taxon>
        <taxon>Pseudomonadati</taxon>
        <taxon>Pseudomonadota</taxon>
        <taxon>Alphaproteobacteria</taxon>
        <taxon>Hyphomicrobiales</taxon>
        <taxon>Nitrobacteraceae</taxon>
        <taxon>Bradyrhizobium</taxon>
    </lineage>
</organism>
<keyword evidence="6" id="KW-0472">Membrane</keyword>
<dbReference type="Pfam" id="PF00884">
    <property type="entry name" value="Sulfatase"/>
    <property type="match status" value="1"/>
</dbReference>
<dbReference type="EMBL" id="AP014685">
    <property type="protein sequence ID" value="BAR59794.1"/>
    <property type="molecule type" value="Genomic_DNA"/>
</dbReference>
<reference evidence="9 10" key="1">
    <citation type="submission" date="2014-11" db="EMBL/GenBank/DDBJ databases">
        <title>Symbiosis island explosion on the genome of extra-slow-growing strains of soybean bradyrhizobia with massive insertion sequences.</title>
        <authorList>
            <person name="Iida T."/>
            <person name="Minamisawa K."/>
        </authorList>
    </citation>
    <scope>NUCLEOTIDE SEQUENCE [LARGE SCALE GENOMIC DNA]</scope>
    <source>
        <strain evidence="9 10">NK6</strain>
    </source>
</reference>
<dbReference type="PANTHER" id="PTHR42693:SF43">
    <property type="entry name" value="BLL2667 PROTEIN"/>
    <property type="match status" value="1"/>
</dbReference>
<accession>A0A0E4BTR6</accession>
<feature type="transmembrane region" description="Helical" evidence="6">
    <location>
        <begin position="199"/>
        <end position="220"/>
    </location>
</feature>
<keyword evidence="6" id="KW-1133">Transmembrane helix</keyword>
<dbReference type="AlphaFoldDB" id="A0A0E4BTR6"/>
<evidence type="ECO:0000256" key="6">
    <source>
        <dbReference type="SAM" id="Phobius"/>
    </source>
</evidence>
<evidence type="ECO:0000256" key="3">
    <source>
        <dbReference type="ARBA" id="ARBA00022801"/>
    </source>
</evidence>
<keyword evidence="4" id="KW-0106">Calcium</keyword>
<feature type="domain" description="Sulfatase N-terminal" evidence="8">
    <location>
        <begin position="79"/>
        <end position="187"/>
    </location>
</feature>
<evidence type="ECO:0000256" key="1">
    <source>
        <dbReference type="ARBA" id="ARBA00008779"/>
    </source>
</evidence>
<evidence type="ECO:0000256" key="7">
    <source>
        <dbReference type="SAM" id="SignalP"/>
    </source>
</evidence>
<dbReference type="PROSITE" id="PS00523">
    <property type="entry name" value="SULFATASE_1"/>
    <property type="match status" value="1"/>
</dbReference>
<proteinExistence type="inferred from homology"/>
<keyword evidence="3" id="KW-0378">Hydrolase</keyword>
<dbReference type="SUPFAM" id="SSF53649">
    <property type="entry name" value="Alkaline phosphatase-like"/>
    <property type="match status" value="1"/>
</dbReference>
<evidence type="ECO:0000313" key="9">
    <source>
        <dbReference type="EMBL" id="BAR59794.1"/>
    </source>
</evidence>
<keyword evidence="2" id="KW-0479">Metal-binding</keyword>
<dbReference type="GO" id="GO:0046872">
    <property type="term" value="F:metal ion binding"/>
    <property type="evidence" value="ECO:0007669"/>
    <property type="project" value="UniProtKB-KW"/>
</dbReference>
<feature type="region of interest" description="Disordered" evidence="5">
    <location>
        <begin position="23"/>
        <end position="49"/>
    </location>
</feature>
<dbReference type="PANTHER" id="PTHR42693">
    <property type="entry name" value="ARYLSULFATASE FAMILY MEMBER"/>
    <property type="match status" value="1"/>
</dbReference>
<evidence type="ECO:0000256" key="4">
    <source>
        <dbReference type="ARBA" id="ARBA00022837"/>
    </source>
</evidence>
<name>A0A0E4BTR6_9BRAD</name>
<evidence type="ECO:0000256" key="5">
    <source>
        <dbReference type="SAM" id="MobiDB-lite"/>
    </source>
</evidence>
<comment type="similarity">
    <text evidence="1">Belongs to the sulfatase family.</text>
</comment>
<dbReference type="InterPro" id="IPR000917">
    <property type="entry name" value="Sulfatase_N"/>
</dbReference>
<evidence type="ECO:0000259" key="8">
    <source>
        <dbReference type="Pfam" id="PF00884"/>
    </source>
</evidence>
<evidence type="ECO:0000256" key="2">
    <source>
        <dbReference type="ARBA" id="ARBA00022723"/>
    </source>
</evidence>
<feature type="chain" id="PRO_5002419237" evidence="7">
    <location>
        <begin position="23"/>
        <end position="233"/>
    </location>
</feature>
<evidence type="ECO:0000313" key="10">
    <source>
        <dbReference type="Proteomes" id="UP000063308"/>
    </source>
</evidence>
<dbReference type="GO" id="GO:0016787">
    <property type="term" value="F:hydrolase activity"/>
    <property type="evidence" value="ECO:0007669"/>
    <property type="project" value="UniProtKB-KW"/>
</dbReference>
<dbReference type="Gene3D" id="3.40.720.10">
    <property type="entry name" value="Alkaline Phosphatase, subunit A"/>
    <property type="match status" value="1"/>
</dbReference>
<dbReference type="Proteomes" id="UP000063308">
    <property type="component" value="Chromosome"/>
</dbReference>
<sequence length="233" mass="24757">MNFRAIVSILFLTSAISAPAFAQQAQPTTPPPGSPAATITIPGNQLPPPDPKFGGVIKDKASESTPWWPPRVVPPKGAPNVLVIMTDDQGFGAPSTFGGIIPTPSMDRIAKAGLRYTNFHSTSLCSPTRAALITGRNHHSVGYGVVGEIATGFPGYDSIIPIEKGTIGTILKANGYATSWFGKDHNLLYLAIGHQLTGILLWPAIALHAILVIFLGHAWLAKRDRESAEDFSI</sequence>
<protein>
    <submittedName>
        <fullName evidence="9">Arylsulfatase</fullName>
    </submittedName>
</protein>